<feature type="region of interest" description="Disordered" evidence="1">
    <location>
        <begin position="38"/>
        <end position="65"/>
    </location>
</feature>
<comment type="caution">
    <text evidence="2">The sequence shown here is derived from an EMBL/GenBank/DDBJ whole genome shotgun (WGS) entry which is preliminary data.</text>
</comment>
<protein>
    <submittedName>
        <fullName evidence="2">Uncharacterized protein</fullName>
    </submittedName>
</protein>
<gene>
    <name evidence="2" type="ORF">OCU04_000791</name>
</gene>
<sequence>MDNSVSPVFGTSSVPPTSGCYFPPVAATVWKKAPVMCDNQSEPREPSSLPASNSVQLHPVSDSSSKINDFNTTAKQSVPKLFGTFSTSGPAFAAKDMKQKNIVINPTSNPLSASIGSTEIRSPLATIVSSVMNNSTPVSSAKSVPSTSSVSREIGDPNTNATPARSNFFGSSPSATSFNHLKSSSVKVAAGDPAAQTLGNLFVNGMLT</sequence>
<dbReference type="AlphaFoldDB" id="A0A9X0AWV1"/>
<proteinExistence type="predicted"/>
<feature type="compositionally biased region" description="Polar residues" evidence="1">
    <location>
        <begin position="157"/>
        <end position="169"/>
    </location>
</feature>
<evidence type="ECO:0000256" key="1">
    <source>
        <dbReference type="SAM" id="MobiDB-lite"/>
    </source>
</evidence>
<dbReference type="EMBL" id="JAPEIS010000001">
    <property type="protein sequence ID" value="KAJ8070417.1"/>
    <property type="molecule type" value="Genomic_DNA"/>
</dbReference>
<evidence type="ECO:0000313" key="3">
    <source>
        <dbReference type="Proteomes" id="UP001152300"/>
    </source>
</evidence>
<accession>A0A9X0AWV1</accession>
<feature type="compositionally biased region" description="Low complexity" evidence="1">
    <location>
        <begin position="135"/>
        <end position="151"/>
    </location>
</feature>
<feature type="compositionally biased region" description="Polar residues" evidence="1">
    <location>
        <begin position="49"/>
        <end position="65"/>
    </location>
</feature>
<keyword evidence="3" id="KW-1185">Reference proteome</keyword>
<evidence type="ECO:0000313" key="2">
    <source>
        <dbReference type="EMBL" id="KAJ8070417.1"/>
    </source>
</evidence>
<feature type="region of interest" description="Disordered" evidence="1">
    <location>
        <begin position="135"/>
        <end position="169"/>
    </location>
</feature>
<dbReference type="Proteomes" id="UP001152300">
    <property type="component" value="Unassembled WGS sequence"/>
</dbReference>
<name>A0A9X0AWV1_9HELO</name>
<organism evidence="2 3">
    <name type="scientific">Sclerotinia nivalis</name>
    <dbReference type="NCBI Taxonomy" id="352851"/>
    <lineage>
        <taxon>Eukaryota</taxon>
        <taxon>Fungi</taxon>
        <taxon>Dikarya</taxon>
        <taxon>Ascomycota</taxon>
        <taxon>Pezizomycotina</taxon>
        <taxon>Leotiomycetes</taxon>
        <taxon>Helotiales</taxon>
        <taxon>Sclerotiniaceae</taxon>
        <taxon>Sclerotinia</taxon>
    </lineage>
</organism>
<reference evidence="2" key="1">
    <citation type="submission" date="2022-11" db="EMBL/GenBank/DDBJ databases">
        <title>Genome Resource of Sclerotinia nivalis Strain SnTB1, a Plant Pathogen Isolated from American Ginseng.</title>
        <authorList>
            <person name="Fan S."/>
        </authorList>
    </citation>
    <scope>NUCLEOTIDE SEQUENCE</scope>
    <source>
        <strain evidence="2">SnTB1</strain>
    </source>
</reference>